<keyword evidence="3 4" id="KW-0663">Pyridoxal phosphate</keyword>
<dbReference type="GO" id="GO:0019343">
    <property type="term" value="P:cysteine biosynthetic process via cystathionine"/>
    <property type="evidence" value="ECO:0007669"/>
    <property type="project" value="TreeGrafter"/>
</dbReference>
<dbReference type="GO" id="GO:0004123">
    <property type="term" value="F:cystathionine gamma-lyase activity"/>
    <property type="evidence" value="ECO:0007669"/>
    <property type="project" value="TreeGrafter"/>
</dbReference>
<gene>
    <name evidence="5" type="ORF">A2419_00345</name>
</gene>
<dbReference type="InterPro" id="IPR015422">
    <property type="entry name" value="PyrdxlP-dep_Trfase_small"/>
</dbReference>
<evidence type="ECO:0000256" key="4">
    <source>
        <dbReference type="RuleBase" id="RU362118"/>
    </source>
</evidence>
<dbReference type="GO" id="GO:0019346">
    <property type="term" value="P:transsulfuration"/>
    <property type="evidence" value="ECO:0007669"/>
    <property type="project" value="InterPro"/>
</dbReference>
<dbReference type="AlphaFoldDB" id="A0A1F4Y312"/>
<accession>A0A1F4Y312</accession>
<reference evidence="5 6" key="1">
    <citation type="journal article" date="2016" name="Nat. Commun.">
        <title>Thousands of microbial genomes shed light on interconnected biogeochemical processes in an aquifer system.</title>
        <authorList>
            <person name="Anantharaman K."/>
            <person name="Brown C.T."/>
            <person name="Hug L.A."/>
            <person name="Sharon I."/>
            <person name="Castelle C.J."/>
            <person name="Probst A.J."/>
            <person name="Thomas B.C."/>
            <person name="Singh A."/>
            <person name="Wilkins M.J."/>
            <person name="Karaoz U."/>
            <person name="Brodie E.L."/>
            <person name="Williams K.H."/>
            <person name="Hubbard S.S."/>
            <person name="Banfield J.F."/>
        </authorList>
    </citation>
    <scope>NUCLEOTIDE SEQUENCE [LARGE SCALE GENOMIC DNA]</scope>
</reference>
<comment type="cofactor">
    <cofactor evidence="1 4">
        <name>pyridoxal 5'-phosphate</name>
        <dbReference type="ChEBI" id="CHEBI:597326"/>
    </cofactor>
</comment>
<dbReference type="SUPFAM" id="SSF53383">
    <property type="entry name" value="PLP-dependent transferases"/>
    <property type="match status" value="1"/>
</dbReference>
<proteinExistence type="inferred from homology"/>
<organism evidence="5 6">
    <name type="scientific">Candidatus Adlerbacteria bacterium RIFOXYC1_FULL_48_26</name>
    <dbReference type="NCBI Taxonomy" id="1797247"/>
    <lineage>
        <taxon>Bacteria</taxon>
        <taxon>Candidatus Adleribacteriota</taxon>
    </lineage>
</organism>
<evidence type="ECO:0000256" key="1">
    <source>
        <dbReference type="ARBA" id="ARBA00001933"/>
    </source>
</evidence>
<evidence type="ECO:0000256" key="3">
    <source>
        <dbReference type="ARBA" id="ARBA00022898"/>
    </source>
</evidence>
<evidence type="ECO:0008006" key="7">
    <source>
        <dbReference type="Google" id="ProtNLM"/>
    </source>
</evidence>
<dbReference type="Gene3D" id="3.40.640.10">
    <property type="entry name" value="Type I PLP-dependent aspartate aminotransferase-like (Major domain)"/>
    <property type="match status" value="1"/>
</dbReference>
<comment type="similarity">
    <text evidence="2 4">Belongs to the trans-sulfuration enzymes family.</text>
</comment>
<evidence type="ECO:0000313" key="5">
    <source>
        <dbReference type="EMBL" id="OGC88301.1"/>
    </source>
</evidence>
<name>A0A1F4Y312_9BACT</name>
<dbReference type="PANTHER" id="PTHR11808">
    <property type="entry name" value="TRANS-SULFURATION ENZYME FAMILY MEMBER"/>
    <property type="match status" value="1"/>
</dbReference>
<dbReference type="InterPro" id="IPR000277">
    <property type="entry name" value="Cys/Met-Metab_PyrdxlP-dep_enz"/>
</dbReference>
<dbReference type="STRING" id="1797247.A2419_00345"/>
<dbReference type="Pfam" id="PF01053">
    <property type="entry name" value="Cys_Met_Meta_PP"/>
    <property type="match status" value="1"/>
</dbReference>
<dbReference type="PANTHER" id="PTHR11808:SF15">
    <property type="entry name" value="CYSTATHIONINE GAMMA-LYASE"/>
    <property type="match status" value="1"/>
</dbReference>
<dbReference type="EMBL" id="MEXB01000009">
    <property type="protein sequence ID" value="OGC88301.1"/>
    <property type="molecule type" value="Genomic_DNA"/>
</dbReference>
<dbReference type="Proteomes" id="UP000176568">
    <property type="component" value="Unassembled WGS sequence"/>
</dbReference>
<dbReference type="InterPro" id="IPR015421">
    <property type="entry name" value="PyrdxlP-dep_Trfase_major"/>
</dbReference>
<comment type="caution">
    <text evidence="5">The sequence shown here is derived from an EMBL/GenBank/DDBJ whole genome shotgun (WGS) entry which is preliminary data.</text>
</comment>
<dbReference type="InterPro" id="IPR015424">
    <property type="entry name" value="PyrdxlP-dep_Trfase"/>
</dbReference>
<dbReference type="Gene3D" id="3.90.1150.10">
    <property type="entry name" value="Aspartate Aminotransferase, domain 1"/>
    <property type="match status" value="1"/>
</dbReference>
<dbReference type="GO" id="GO:0005737">
    <property type="term" value="C:cytoplasm"/>
    <property type="evidence" value="ECO:0007669"/>
    <property type="project" value="TreeGrafter"/>
</dbReference>
<evidence type="ECO:0000256" key="2">
    <source>
        <dbReference type="ARBA" id="ARBA00009077"/>
    </source>
</evidence>
<protein>
    <recommendedName>
        <fullName evidence="7">Cystathionine gamma-synthase</fullName>
    </recommendedName>
</protein>
<sequence>MEETLADLREDYERLRALYSSAQERVQAFSIHLDKAHGSYVKPTRVYVKSQADGLQAILQGISAEVERVLKNDALWNVGHEEELIQKKKEYGDLLRTFHATLGGLLSSGNWQSPSIWHTHTAQAGNETGKISVSANDYKRDMHIDEKRYGQQFVKAYVDHPLRLAPFAFPTSSGMSAVTTVLTSLHSRVAPDSVVMVGQASYFQNKWQLEKLFPGQIHYVDEFDTENMLLMAEKLQPSIVFLDSICGAESLAMPNLSVLIPKLSNLLSAESTLVLDNTGLASFCQPLRDLPLKPLGGMKLVVVESLLKFHQFGFDRAGGGIIWTPVGSEQGMFEARMHLGTIMPDASVLAMPVPDRELFDTRLSRIGRNAKIFAQELDEFVGDGKGMLARVVHPSLPSHGAYSWAKDLPFQGPFVTLSFKEEKQDVSNYDAFVSRVEKAAQAAGVDIVGGTSFGFDTTRLYVTARYATNITAPFVRVSLGTETRGELDALIAVFKKALS</sequence>
<dbReference type="GO" id="GO:0030170">
    <property type="term" value="F:pyridoxal phosphate binding"/>
    <property type="evidence" value="ECO:0007669"/>
    <property type="project" value="InterPro"/>
</dbReference>
<evidence type="ECO:0000313" key="6">
    <source>
        <dbReference type="Proteomes" id="UP000176568"/>
    </source>
</evidence>